<dbReference type="PRINTS" id="PR00463">
    <property type="entry name" value="EP450I"/>
</dbReference>
<evidence type="ECO:0000256" key="2">
    <source>
        <dbReference type="ARBA" id="ARBA00005179"/>
    </source>
</evidence>
<accession>A0A166M0I7</accession>
<reference evidence="12 13" key="1">
    <citation type="journal article" date="2016" name="Mol. Biol. Evol.">
        <title>Comparative Genomics of Early-Diverging Mushroom-Forming Fungi Provides Insights into the Origins of Lignocellulose Decay Capabilities.</title>
        <authorList>
            <person name="Nagy L.G."/>
            <person name="Riley R."/>
            <person name="Tritt A."/>
            <person name="Adam C."/>
            <person name="Daum C."/>
            <person name="Floudas D."/>
            <person name="Sun H."/>
            <person name="Yadav J.S."/>
            <person name="Pangilinan J."/>
            <person name="Larsson K.H."/>
            <person name="Matsuura K."/>
            <person name="Barry K."/>
            <person name="Labutti K."/>
            <person name="Kuo R."/>
            <person name="Ohm R.A."/>
            <person name="Bhattacharya S.S."/>
            <person name="Shirouzu T."/>
            <person name="Yoshinaga Y."/>
            <person name="Martin F.M."/>
            <person name="Grigoriev I.V."/>
            <person name="Hibbett D.S."/>
        </authorList>
    </citation>
    <scope>NUCLEOTIDE SEQUENCE [LARGE SCALE GENOMIC DNA]</scope>
    <source>
        <strain evidence="12 13">CBS 109695</strain>
    </source>
</reference>
<comment type="cofactor">
    <cofactor evidence="1 9">
        <name>heme</name>
        <dbReference type="ChEBI" id="CHEBI:30413"/>
    </cofactor>
</comment>
<dbReference type="GO" id="GO:0004497">
    <property type="term" value="F:monooxygenase activity"/>
    <property type="evidence" value="ECO:0007669"/>
    <property type="project" value="UniProtKB-KW"/>
</dbReference>
<organism evidence="12 13">
    <name type="scientific">Athelia psychrophila</name>
    <dbReference type="NCBI Taxonomy" id="1759441"/>
    <lineage>
        <taxon>Eukaryota</taxon>
        <taxon>Fungi</taxon>
        <taxon>Dikarya</taxon>
        <taxon>Basidiomycota</taxon>
        <taxon>Agaricomycotina</taxon>
        <taxon>Agaricomycetes</taxon>
        <taxon>Agaricomycetidae</taxon>
        <taxon>Atheliales</taxon>
        <taxon>Atheliaceae</taxon>
        <taxon>Athelia</taxon>
    </lineage>
</organism>
<keyword evidence="5 9" id="KW-0479">Metal-binding</keyword>
<keyword evidence="6 10" id="KW-0560">Oxidoreductase</keyword>
<dbReference type="GO" id="GO:0016705">
    <property type="term" value="F:oxidoreductase activity, acting on paired donors, with incorporation or reduction of molecular oxygen"/>
    <property type="evidence" value="ECO:0007669"/>
    <property type="project" value="InterPro"/>
</dbReference>
<evidence type="ECO:0000256" key="8">
    <source>
        <dbReference type="ARBA" id="ARBA00023033"/>
    </source>
</evidence>
<evidence type="ECO:0000256" key="7">
    <source>
        <dbReference type="ARBA" id="ARBA00023004"/>
    </source>
</evidence>
<evidence type="ECO:0000256" key="3">
    <source>
        <dbReference type="ARBA" id="ARBA00010617"/>
    </source>
</evidence>
<evidence type="ECO:0000256" key="11">
    <source>
        <dbReference type="SAM" id="SignalP"/>
    </source>
</evidence>
<dbReference type="Pfam" id="PF00067">
    <property type="entry name" value="p450"/>
    <property type="match status" value="1"/>
</dbReference>
<keyword evidence="11" id="KW-0732">Signal</keyword>
<gene>
    <name evidence="12" type="ORF">FIBSPDRAFT_858470</name>
</gene>
<evidence type="ECO:0000256" key="10">
    <source>
        <dbReference type="RuleBase" id="RU000461"/>
    </source>
</evidence>
<protein>
    <submittedName>
        <fullName evidence="12">Cytochrome P450</fullName>
    </submittedName>
</protein>
<dbReference type="PRINTS" id="PR00385">
    <property type="entry name" value="P450"/>
</dbReference>
<dbReference type="STRING" id="436010.A0A166M0I7"/>
<comment type="similarity">
    <text evidence="3 10">Belongs to the cytochrome P450 family.</text>
</comment>
<dbReference type="AlphaFoldDB" id="A0A166M0I7"/>
<dbReference type="InterPro" id="IPR050364">
    <property type="entry name" value="Cytochrome_P450_fung"/>
</dbReference>
<keyword evidence="13" id="KW-1185">Reference proteome</keyword>
<dbReference type="CDD" id="cd11065">
    <property type="entry name" value="CYP64-like"/>
    <property type="match status" value="1"/>
</dbReference>
<dbReference type="InterPro" id="IPR036396">
    <property type="entry name" value="Cyt_P450_sf"/>
</dbReference>
<dbReference type="GO" id="GO:0020037">
    <property type="term" value="F:heme binding"/>
    <property type="evidence" value="ECO:0007669"/>
    <property type="project" value="InterPro"/>
</dbReference>
<feature type="signal peptide" evidence="11">
    <location>
        <begin position="1"/>
        <end position="25"/>
    </location>
</feature>
<evidence type="ECO:0000256" key="1">
    <source>
        <dbReference type="ARBA" id="ARBA00001971"/>
    </source>
</evidence>
<dbReference type="PANTHER" id="PTHR46300:SF7">
    <property type="entry name" value="P450, PUTATIVE (EUROFUNG)-RELATED"/>
    <property type="match status" value="1"/>
</dbReference>
<dbReference type="OrthoDB" id="2789670at2759"/>
<keyword evidence="7 9" id="KW-0408">Iron</keyword>
<evidence type="ECO:0000256" key="4">
    <source>
        <dbReference type="ARBA" id="ARBA00022617"/>
    </source>
</evidence>
<feature type="chain" id="PRO_5007877169" evidence="11">
    <location>
        <begin position="26"/>
        <end position="511"/>
    </location>
</feature>
<comment type="pathway">
    <text evidence="2">Secondary metabolite biosynthesis.</text>
</comment>
<proteinExistence type="inferred from homology"/>
<dbReference type="InterPro" id="IPR001128">
    <property type="entry name" value="Cyt_P450"/>
</dbReference>
<dbReference type="InterPro" id="IPR017972">
    <property type="entry name" value="Cyt_P450_CS"/>
</dbReference>
<name>A0A166M0I7_9AGAM</name>
<evidence type="ECO:0000313" key="12">
    <source>
        <dbReference type="EMBL" id="KZP23511.1"/>
    </source>
</evidence>
<dbReference type="PANTHER" id="PTHR46300">
    <property type="entry name" value="P450, PUTATIVE (EUROFUNG)-RELATED-RELATED"/>
    <property type="match status" value="1"/>
</dbReference>
<sequence>MSFEVIASLVLAAVVASFLLRRTKAPGAPLPPGPKGYPLIGNLLDVPNDGLDWVTYRDWGRQYGSDVIHMNVVGQSIVILNSWDAVNDLIEKRSNLYSSRPIRTMVNDLLGWSNQFAFMPYGERWRRSRKMFSQEFTPTAVLRYHPQEIASTNTLLNRLLETPEDWFQHLRIQAGQVIMSVAYGIDVKEGKDMWLDVIEKALHGLNTAARPGAYLCDVLPFLKHVPSWLPGAGFKRQAAEWGQAVVDMTELPYQKALDLIGSGTAIPSYTTYLLEGLDPKEDNTEKETMIKETAGSIYSAGADTTVAVIVSFMLAMVWYPEIQKKAQQELDAVLGKDHLPDFADEASLPYCGAVIKELYRWRPVTPFAIPRETDTEDIYRGMRIPASSVILPNSWAILHDEQVYPEPDVFKPERYLKDGTLNLDMTDPTLIGAFGYGRRICPGRFLAQKSVWITVTSILASMNITRAMDEHGAVIEPTGEIRGAMVNATLPFQCSIKPRSAKVATAIRSKA</sequence>
<dbReference type="PROSITE" id="PS00086">
    <property type="entry name" value="CYTOCHROME_P450"/>
    <property type="match status" value="1"/>
</dbReference>
<keyword evidence="4 9" id="KW-0349">Heme</keyword>
<dbReference type="GO" id="GO:0005506">
    <property type="term" value="F:iron ion binding"/>
    <property type="evidence" value="ECO:0007669"/>
    <property type="project" value="InterPro"/>
</dbReference>
<evidence type="ECO:0000256" key="6">
    <source>
        <dbReference type="ARBA" id="ARBA00023002"/>
    </source>
</evidence>
<dbReference type="SUPFAM" id="SSF48264">
    <property type="entry name" value="Cytochrome P450"/>
    <property type="match status" value="1"/>
</dbReference>
<evidence type="ECO:0000313" key="13">
    <source>
        <dbReference type="Proteomes" id="UP000076532"/>
    </source>
</evidence>
<keyword evidence="8 10" id="KW-0503">Monooxygenase</keyword>
<feature type="binding site" description="axial binding residue" evidence="9">
    <location>
        <position position="441"/>
    </location>
    <ligand>
        <name>heme</name>
        <dbReference type="ChEBI" id="CHEBI:30413"/>
    </ligand>
    <ligandPart>
        <name>Fe</name>
        <dbReference type="ChEBI" id="CHEBI:18248"/>
    </ligandPart>
</feature>
<dbReference type="Proteomes" id="UP000076532">
    <property type="component" value="Unassembled WGS sequence"/>
</dbReference>
<dbReference type="EMBL" id="KV417532">
    <property type="protein sequence ID" value="KZP23511.1"/>
    <property type="molecule type" value="Genomic_DNA"/>
</dbReference>
<dbReference type="Gene3D" id="1.10.630.10">
    <property type="entry name" value="Cytochrome P450"/>
    <property type="match status" value="1"/>
</dbReference>
<evidence type="ECO:0000256" key="5">
    <source>
        <dbReference type="ARBA" id="ARBA00022723"/>
    </source>
</evidence>
<evidence type="ECO:0000256" key="9">
    <source>
        <dbReference type="PIRSR" id="PIRSR602401-1"/>
    </source>
</evidence>
<dbReference type="InterPro" id="IPR002401">
    <property type="entry name" value="Cyt_P450_E_grp-I"/>
</dbReference>